<evidence type="ECO:0000313" key="2">
    <source>
        <dbReference type="EMBL" id="CAF2809612.1"/>
    </source>
</evidence>
<dbReference type="AlphaFoldDB" id="A0A7R8CFT7"/>
<evidence type="ECO:0000313" key="3">
    <source>
        <dbReference type="Proteomes" id="UP000675881"/>
    </source>
</evidence>
<gene>
    <name evidence="2" type="ORF">LSAA_3216</name>
</gene>
<proteinExistence type="predicted"/>
<keyword evidence="3" id="KW-1185">Reference proteome</keyword>
<feature type="region of interest" description="Disordered" evidence="1">
    <location>
        <begin position="103"/>
        <end position="159"/>
    </location>
</feature>
<organism evidence="2 3">
    <name type="scientific">Lepeophtheirus salmonis</name>
    <name type="common">Salmon louse</name>
    <name type="synonym">Caligus salmonis</name>
    <dbReference type="NCBI Taxonomy" id="72036"/>
    <lineage>
        <taxon>Eukaryota</taxon>
        <taxon>Metazoa</taxon>
        <taxon>Ecdysozoa</taxon>
        <taxon>Arthropoda</taxon>
        <taxon>Crustacea</taxon>
        <taxon>Multicrustacea</taxon>
        <taxon>Hexanauplia</taxon>
        <taxon>Copepoda</taxon>
        <taxon>Siphonostomatoida</taxon>
        <taxon>Caligidae</taxon>
        <taxon>Lepeophtheirus</taxon>
    </lineage>
</organism>
<dbReference type="Proteomes" id="UP000675881">
    <property type="component" value="Chromosome 11"/>
</dbReference>
<dbReference type="EMBL" id="HG994590">
    <property type="protein sequence ID" value="CAF2809612.1"/>
    <property type="molecule type" value="Genomic_DNA"/>
</dbReference>
<evidence type="ECO:0000256" key="1">
    <source>
        <dbReference type="SAM" id="MobiDB-lite"/>
    </source>
</evidence>
<protein>
    <submittedName>
        <fullName evidence="2">(salmon louse) hypothetical protein</fullName>
    </submittedName>
</protein>
<reference evidence="2" key="1">
    <citation type="submission" date="2021-02" db="EMBL/GenBank/DDBJ databases">
        <authorList>
            <person name="Bekaert M."/>
        </authorList>
    </citation>
    <scope>NUCLEOTIDE SEQUENCE</scope>
    <source>
        <strain evidence="2">IoA-00</strain>
    </source>
</reference>
<name>A0A7R8CFT7_LEPSM</name>
<accession>A0A7R8CFT7</accession>
<sequence length="159" mass="17735">MQSSSSYGSLRKKKCSNSTRDCNTFSEYCDHFESLCKPCSEFCSDNYKGIKDHRKVYTNDNHDSKDKDSMHQIMPLRKIPPSTLPSLQHGTSMQTVTTRISEYGPSIPKCNRMNGGRMPSEDTVNERVSSPDVHPISSIEGTPSPVNPGPFTISNSQII</sequence>